<keyword evidence="5" id="KW-0653">Protein transport</keyword>
<feature type="compositionally biased region" description="Pro residues" evidence="11">
    <location>
        <begin position="113"/>
        <end position="123"/>
    </location>
</feature>
<dbReference type="Gene3D" id="1.25.40.510">
    <property type="entry name" value="GLE1-like"/>
    <property type="match status" value="1"/>
</dbReference>
<dbReference type="RefSeq" id="XP_028470875.1">
    <property type="nucleotide sequence ID" value="XM_028613080.1"/>
</dbReference>
<dbReference type="Pfam" id="PF07817">
    <property type="entry name" value="GLE1"/>
    <property type="match status" value="1"/>
</dbReference>
<evidence type="ECO:0000256" key="8">
    <source>
        <dbReference type="ARBA" id="ARBA00023242"/>
    </source>
</evidence>
<feature type="compositionally biased region" description="Polar residues" evidence="11">
    <location>
        <begin position="1"/>
        <end position="15"/>
    </location>
</feature>
<comment type="similarity">
    <text evidence="2">Belongs to the GLE1 family.</text>
</comment>
<dbReference type="GeneID" id="39581558"/>
<dbReference type="GO" id="GO:0000822">
    <property type="term" value="F:inositol hexakisphosphate binding"/>
    <property type="evidence" value="ECO:0007669"/>
    <property type="project" value="TreeGrafter"/>
</dbReference>
<evidence type="ECO:0000313" key="13">
    <source>
        <dbReference type="Proteomes" id="UP000272025"/>
    </source>
</evidence>
<evidence type="ECO:0000313" key="12">
    <source>
        <dbReference type="EMBL" id="ROT43069.1"/>
    </source>
</evidence>
<keyword evidence="4" id="KW-0509">mRNA transport</keyword>
<keyword evidence="7" id="KW-0906">Nuclear pore complex</keyword>
<gene>
    <name evidence="12" type="ORF">SODALDRAFT_342241</name>
</gene>
<dbReference type="STRING" id="1314773.A0A3N2Q8G9"/>
<dbReference type="PANTHER" id="PTHR12960">
    <property type="entry name" value="GLE-1-RELATED"/>
    <property type="match status" value="1"/>
</dbReference>
<proteinExistence type="inferred from homology"/>
<sequence>MARASPNTRKYSSPLQSPPERRFLSDYLADDRNTEISHREALEQARIEHERVRLNAIRIGELHELQEQQRRIEEEQKRIAELRRKEEDRIRAEKAVREEQERLRKLQAQKIPQLPPQPAPPKAPEQQQPQQKQPPQQQKEGTAPNSQTAAPVNGLTGQAAAKQQPTTSAPSLQNAFAAATQPSTTAKTPSLFAPAAQRQTLQKPSPFAQPSNGVQSSTALKQPAVAAPAASPESQSGQPPPAASMQSDRYVQIHQELKRVRKELDRQSKIPGSPLKGKLGDMRRQVRKAMGQLTAGRGANSQPINTITITLRESLDGTVPSDAIDASLFVADKREPAEGAVHNGDKLPAVFIYLLSHLSKAIIHQFTSEVGANPKSAEPIGIVTAHIFSNKDFHWRGKPMIDILIAKFRIVCPVLFGARGDDKTTAGRAAVGWKKEDGHWISDQAHADRMTGLGAGFAAIALRDFSKASKPNPYPPTNYWKAMASIVNSPPQLISNTQFTVLKAMIDGHEGRFIQFYGNAAIAALRAALVEFPKKAPANSHTAQGLQVLGQMLQKDRGLVLS</sequence>
<keyword evidence="13" id="KW-1185">Reference proteome</keyword>
<evidence type="ECO:0000256" key="3">
    <source>
        <dbReference type="ARBA" id="ARBA00022448"/>
    </source>
</evidence>
<dbReference type="GO" id="GO:0015031">
    <property type="term" value="P:protein transport"/>
    <property type="evidence" value="ECO:0007669"/>
    <property type="project" value="UniProtKB-KW"/>
</dbReference>
<evidence type="ECO:0000256" key="2">
    <source>
        <dbReference type="ARBA" id="ARBA00011056"/>
    </source>
</evidence>
<feature type="compositionally biased region" description="Polar residues" evidence="11">
    <location>
        <begin position="197"/>
        <end position="220"/>
    </location>
</feature>
<dbReference type="GO" id="GO:0005543">
    <property type="term" value="F:phospholipid binding"/>
    <property type="evidence" value="ECO:0007669"/>
    <property type="project" value="TreeGrafter"/>
</dbReference>
<reference evidence="12 13" key="1">
    <citation type="journal article" date="2018" name="Mol. Ecol.">
        <title>The obligate alkalophilic soda-lake fungus Sodiomyces alkalinus has shifted to a protein diet.</title>
        <authorList>
            <person name="Grum-Grzhimaylo A.A."/>
            <person name="Falkoski D.L."/>
            <person name="van den Heuvel J."/>
            <person name="Valero-Jimenez C.A."/>
            <person name="Min B."/>
            <person name="Choi I.G."/>
            <person name="Lipzen A."/>
            <person name="Daum C.G."/>
            <person name="Aanen D.K."/>
            <person name="Tsang A."/>
            <person name="Henrissat B."/>
            <person name="Bilanenko E.N."/>
            <person name="de Vries R.P."/>
            <person name="van Kan J.A.L."/>
            <person name="Grigoriev I.V."/>
            <person name="Debets A.J.M."/>
        </authorList>
    </citation>
    <scope>NUCLEOTIDE SEQUENCE [LARGE SCALE GENOMIC DNA]</scope>
    <source>
        <strain evidence="12 13">F11</strain>
    </source>
</reference>
<name>A0A3N2Q8G9_SODAK</name>
<dbReference type="OrthoDB" id="420884at2759"/>
<keyword evidence="6" id="KW-0811">Translocation</keyword>
<evidence type="ECO:0000256" key="10">
    <source>
        <dbReference type="ARBA" id="ARBA00029983"/>
    </source>
</evidence>
<feature type="region of interest" description="Disordered" evidence="11">
    <location>
        <begin position="83"/>
        <end position="247"/>
    </location>
</feature>
<accession>A0A3N2Q8G9</accession>
<dbReference type="GO" id="GO:0031369">
    <property type="term" value="F:translation initiation factor binding"/>
    <property type="evidence" value="ECO:0007669"/>
    <property type="project" value="TreeGrafter"/>
</dbReference>
<evidence type="ECO:0000256" key="4">
    <source>
        <dbReference type="ARBA" id="ARBA00022816"/>
    </source>
</evidence>
<organism evidence="12 13">
    <name type="scientific">Sodiomyces alkalinus (strain CBS 110278 / VKM F-3762 / F11)</name>
    <name type="common">Alkaliphilic filamentous fungus</name>
    <dbReference type="NCBI Taxonomy" id="1314773"/>
    <lineage>
        <taxon>Eukaryota</taxon>
        <taxon>Fungi</taxon>
        <taxon>Dikarya</taxon>
        <taxon>Ascomycota</taxon>
        <taxon>Pezizomycotina</taxon>
        <taxon>Sordariomycetes</taxon>
        <taxon>Hypocreomycetidae</taxon>
        <taxon>Glomerellales</taxon>
        <taxon>Plectosphaerellaceae</taxon>
        <taxon>Sodiomyces</taxon>
    </lineage>
</organism>
<dbReference type="EMBL" id="ML119051">
    <property type="protein sequence ID" value="ROT43069.1"/>
    <property type="molecule type" value="Genomic_DNA"/>
</dbReference>
<dbReference type="InterPro" id="IPR038506">
    <property type="entry name" value="GLE1-like_sf"/>
</dbReference>
<feature type="compositionally biased region" description="Polar residues" evidence="11">
    <location>
        <begin position="161"/>
        <end position="188"/>
    </location>
</feature>
<evidence type="ECO:0000256" key="9">
    <source>
        <dbReference type="ARBA" id="ARBA00026227"/>
    </source>
</evidence>
<dbReference type="PANTHER" id="PTHR12960:SF0">
    <property type="entry name" value="MRNA EXPORT FACTOR GLE1"/>
    <property type="match status" value="1"/>
</dbReference>
<keyword evidence="8" id="KW-0539">Nucleus</keyword>
<dbReference type="GO" id="GO:0016973">
    <property type="term" value="P:poly(A)+ mRNA export from nucleus"/>
    <property type="evidence" value="ECO:0007669"/>
    <property type="project" value="InterPro"/>
</dbReference>
<dbReference type="GO" id="GO:0005737">
    <property type="term" value="C:cytoplasm"/>
    <property type="evidence" value="ECO:0007669"/>
    <property type="project" value="TreeGrafter"/>
</dbReference>
<feature type="compositionally biased region" description="Basic and acidic residues" evidence="11">
    <location>
        <begin position="83"/>
        <end position="104"/>
    </location>
</feature>
<feature type="region of interest" description="Disordered" evidence="11">
    <location>
        <begin position="1"/>
        <end position="22"/>
    </location>
</feature>
<dbReference type="AlphaFoldDB" id="A0A3N2Q8G9"/>
<dbReference type="Proteomes" id="UP000272025">
    <property type="component" value="Unassembled WGS sequence"/>
</dbReference>
<evidence type="ECO:0000256" key="7">
    <source>
        <dbReference type="ARBA" id="ARBA00023132"/>
    </source>
</evidence>
<dbReference type="InterPro" id="IPR012476">
    <property type="entry name" value="GLE1"/>
</dbReference>
<evidence type="ECO:0000256" key="5">
    <source>
        <dbReference type="ARBA" id="ARBA00022927"/>
    </source>
</evidence>
<feature type="compositionally biased region" description="Low complexity" evidence="11">
    <location>
        <begin position="124"/>
        <end position="140"/>
    </location>
</feature>
<evidence type="ECO:0000256" key="11">
    <source>
        <dbReference type="SAM" id="MobiDB-lite"/>
    </source>
</evidence>
<comment type="subcellular location">
    <subcellularLocation>
        <location evidence="1">Nucleus</location>
        <location evidence="1">Nuclear pore complex</location>
    </subcellularLocation>
</comment>
<evidence type="ECO:0000256" key="1">
    <source>
        <dbReference type="ARBA" id="ARBA00004567"/>
    </source>
</evidence>
<dbReference type="GO" id="GO:0044614">
    <property type="term" value="C:nuclear pore cytoplasmic filaments"/>
    <property type="evidence" value="ECO:0007669"/>
    <property type="project" value="TreeGrafter"/>
</dbReference>
<keyword evidence="3" id="KW-0813">Transport</keyword>
<protein>
    <recommendedName>
        <fullName evidence="9">mRNA export factor GLE1</fullName>
    </recommendedName>
    <alternativeName>
        <fullName evidence="10">Nucleoporin GLE1</fullName>
    </alternativeName>
</protein>
<feature type="compositionally biased region" description="Low complexity" evidence="11">
    <location>
        <begin position="222"/>
        <end position="247"/>
    </location>
</feature>
<evidence type="ECO:0000256" key="6">
    <source>
        <dbReference type="ARBA" id="ARBA00023010"/>
    </source>
</evidence>